<comment type="caution">
    <text evidence="2">The sequence shown here is derived from an EMBL/GenBank/DDBJ whole genome shotgun (WGS) entry which is preliminary data.</text>
</comment>
<organism evidence="2 3">
    <name type="scientific">Paenibacillus filicis</name>
    <dbReference type="NCBI Taxonomy" id="669464"/>
    <lineage>
        <taxon>Bacteria</taxon>
        <taxon>Bacillati</taxon>
        <taxon>Bacillota</taxon>
        <taxon>Bacilli</taxon>
        <taxon>Bacillales</taxon>
        <taxon>Paenibacillaceae</taxon>
        <taxon>Paenibacillus</taxon>
    </lineage>
</organism>
<dbReference type="Pfam" id="PF26325">
    <property type="entry name" value="YhjD"/>
    <property type="match status" value="1"/>
</dbReference>
<name>A0ABU9DSX0_9BACL</name>
<protein>
    <submittedName>
        <fullName evidence="2">Uncharacterized protein</fullName>
    </submittedName>
</protein>
<dbReference type="Proteomes" id="UP001469365">
    <property type="component" value="Unassembled WGS sequence"/>
</dbReference>
<dbReference type="RefSeq" id="WP_341419105.1">
    <property type="nucleotide sequence ID" value="NZ_JBBPCC010000025.1"/>
</dbReference>
<feature type="region of interest" description="Disordered" evidence="1">
    <location>
        <begin position="1"/>
        <end position="41"/>
    </location>
</feature>
<evidence type="ECO:0000313" key="3">
    <source>
        <dbReference type="Proteomes" id="UP001469365"/>
    </source>
</evidence>
<proteinExistence type="predicted"/>
<reference evidence="2 3" key="1">
    <citation type="submission" date="2024-04" db="EMBL/GenBank/DDBJ databases">
        <title>draft genome sequnece of Paenibacillus filicis.</title>
        <authorList>
            <person name="Kim D.-U."/>
        </authorList>
    </citation>
    <scope>NUCLEOTIDE SEQUENCE [LARGE SCALE GENOMIC DNA]</scope>
    <source>
        <strain evidence="2 3">KACC14197</strain>
    </source>
</reference>
<sequence length="160" mass="18455">MSKKLEGNGLWESSRMMLPQHKEQSMLARQAEKTPPTSKETELMRRSIILPVALRIVEKNSRDMELSSQTLRPVYAAAAKVMIRQMREDLQKSKKALVESQIRLTEDSKDEAVICYRYVCRGIQGRLEMTKEFMRQEVSLTIGRYASSLVTTLQQAMSRK</sequence>
<evidence type="ECO:0000313" key="2">
    <source>
        <dbReference type="EMBL" id="MEK8131977.1"/>
    </source>
</evidence>
<evidence type="ECO:0000256" key="1">
    <source>
        <dbReference type="SAM" id="MobiDB-lite"/>
    </source>
</evidence>
<gene>
    <name evidence="2" type="ORF">WMW72_29120</name>
</gene>
<keyword evidence="3" id="KW-1185">Reference proteome</keyword>
<accession>A0ABU9DSX0</accession>
<dbReference type="EMBL" id="JBBPCC010000025">
    <property type="protein sequence ID" value="MEK8131977.1"/>
    <property type="molecule type" value="Genomic_DNA"/>
</dbReference>
<dbReference type="InterPro" id="IPR058600">
    <property type="entry name" value="YhjD-like"/>
</dbReference>